<dbReference type="PANTHER" id="PTHR46033:SF8">
    <property type="entry name" value="PROTEIN MAINTENANCE OF MERISTEMS-LIKE"/>
    <property type="match status" value="1"/>
</dbReference>
<dbReference type="Pfam" id="PF10536">
    <property type="entry name" value="PMD"/>
    <property type="match status" value="1"/>
</dbReference>
<organism evidence="2 3">
    <name type="scientific">Gossypium anomalum</name>
    <dbReference type="NCBI Taxonomy" id="47600"/>
    <lineage>
        <taxon>Eukaryota</taxon>
        <taxon>Viridiplantae</taxon>
        <taxon>Streptophyta</taxon>
        <taxon>Embryophyta</taxon>
        <taxon>Tracheophyta</taxon>
        <taxon>Spermatophyta</taxon>
        <taxon>Magnoliopsida</taxon>
        <taxon>eudicotyledons</taxon>
        <taxon>Gunneridae</taxon>
        <taxon>Pentapetalae</taxon>
        <taxon>rosids</taxon>
        <taxon>malvids</taxon>
        <taxon>Malvales</taxon>
        <taxon>Malvaceae</taxon>
        <taxon>Malvoideae</taxon>
        <taxon>Gossypium</taxon>
    </lineage>
</organism>
<dbReference type="InterPro" id="IPR019557">
    <property type="entry name" value="AminoTfrase-like_pln_mobile"/>
</dbReference>
<keyword evidence="3" id="KW-1185">Reference proteome</keyword>
<evidence type="ECO:0000313" key="3">
    <source>
        <dbReference type="Proteomes" id="UP000701853"/>
    </source>
</evidence>
<proteinExistence type="predicted"/>
<dbReference type="OrthoDB" id="1937804at2759"/>
<accession>A0A8J5YZJ1</accession>
<dbReference type="AlphaFoldDB" id="A0A8J5YZJ1"/>
<gene>
    <name evidence="2" type="ORF">CXB51_008028</name>
</gene>
<dbReference type="PANTHER" id="PTHR46033">
    <property type="entry name" value="PROTEIN MAIN-LIKE 2"/>
    <property type="match status" value="1"/>
</dbReference>
<evidence type="ECO:0000259" key="1">
    <source>
        <dbReference type="Pfam" id="PF10536"/>
    </source>
</evidence>
<dbReference type="Proteomes" id="UP000701853">
    <property type="component" value="Chromosome 4"/>
</dbReference>
<protein>
    <recommendedName>
        <fullName evidence="1">Aminotransferase-like plant mobile domain-containing protein</fullName>
    </recommendedName>
</protein>
<feature type="domain" description="Aminotransferase-like plant mobile" evidence="1">
    <location>
        <begin position="168"/>
        <end position="208"/>
    </location>
</feature>
<reference evidence="2 3" key="1">
    <citation type="journal article" date="2021" name="bioRxiv">
        <title>The Gossypium anomalum genome as a resource for cotton improvement and evolutionary analysis of hybrid incompatibility.</title>
        <authorList>
            <person name="Grover C.E."/>
            <person name="Yuan D."/>
            <person name="Arick M.A."/>
            <person name="Miller E.R."/>
            <person name="Hu G."/>
            <person name="Peterson D.G."/>
            <person name="Wendel J.F."/>
            <person name="Udall J.A."/>
        </authorList>
    </citation>
    <scope>NUCLEOTIDE SEQUENCE [LARGE SCALE GENOMIC DNA]</scope>
    <source>
        <strain evidence="2">JFW-Udall</strain>
        <tissue evidence="2">Leaf</tissue>
    </source>
</reference>
<dbReference type="GO" id="GO:0010073">
    <property type="term" value="P:meristem maintenance"/>
    <property type="evidence" value="ECO:0007669"/>
    <property type="project" value="InterPro"/>
</dbReference>
<comment type="caution">
    <text evidence="2">The sequence shown here is derived from an EMBL/GenBank/DDBJ whole genome shotgun (WGS) entry which is preliminary data.</text>
</comment>
<name>A0A8J5YZJ1_9ROSI</name>
<dbReference type="InterPro" id="IPR044824">
    <property type="entry name" value="MAIN-like"/>
</dbReference>
<evidence type="ECO:0000313" key="2">
    <source>
        <dbReference type="EMBL" id="KAG8496859.1"/>
    </source>
</evidence>
<dbReference type="EMBL" id="JAHUZN010000004">
    <property type="protein sequence ID" value="KAG8496859.1"/>
    <property type="molecule type" value="Genomic_DNA"/>
</dbReference>
<sequence>MAKSLPQGCVLLEFPPKMLLRRRVLGFRSLADDEEVKYVVESSEGHPKVVEVTGPNGNIVCGSSRFECSDDGGGGYGSGSDGFGGGGMRGSYGRGSGGGRSYKCGEMGHLAQDYLQQMSSLINNDDHISSTINEMGLYRAFRGHVNSVGFLPDERLMPYLELAEFGLAALIRTFDLRYDLISALIERWRPETHTFHLLCGECTIILQDANFEHLPSTAREWEVMHAVRAYIMHIIGSLGVRSVSYVVSQSLSDDKSFCGGHRRMPHIAVVLGALPDLGDIHRINKRGKHGNDWAKVHEEYIVMWNNRLGRVPQMDRVLDLKPSLEYIQWYSEMGKPFLFSGRSMVVPPHMTQLGQPFHPFPHLPPAPEPEPELHFEIVIII</sequence>